<accession>W0RBE2</accession>
<dbReference type="Proteomes" id="UP000019151">
    <property type="component" value="Chromosome"/>
</dbReference>
<keyword evidence="3" id="KW-1185">Reference proteome</keyword>
<dbReference type="HOGENOM" id="CLU_015077_0_0_0"/>
<dbReference type="eggNOG" id="COG0308">
    <property type="taxonomic scope" value="Bacteria"/>
</dbReference>
<proteinExistence type="predicted"/>
<feature type="chain" id="PRO_5004794027" description="Aminopeptidase" evidence="1">
    <location>
        <begin position="26"/>
        <end position="669"/>
    </location>
</feature>
<evidence type="ECO:0000313" key="2">
    <source>
        <dbReference type="EMBL" id="AHG88121.1"/>
    </source>
</evidence>
<name>W0RBE2_9BACT</name>
<dbReference type="RefSeq" id="WP_025409664.1">
    <property type="nucleotide sequence ID" value="NZ_CP007128.1"/>
</dbReference>
<dbReference type="CDD" id="cd09604">
    <property type="entry name" value="M1_APN_like"/>
    <property type="match status" value="1"/>
</dbReference>
<gene>
    <name evidence="2" type="ORF">J421_0584</name>
</gene>
<evidence type="ECO:0000256" key="1">
    <source>
        <dbReference type="SAM" id="SignalP"/>
    </source>
</evidence>
<organism evidence="2 3">
    <name type="scientific">Gemmatirosa kalamazoonensis</name>
    <dbReference type="NCBI Taxonomy" id="861299"/>
    <lineage>
        <taxon>Bacteria</taxon>
        <taxon>Pseudomonadati</taxon>
        <taxon>Gemmatimonadota</taxon>
        <taxon>Gemmatimonadia</taxon>
        <taxon>Gemmatimonadales</taxon>
        <taxon>Gemmatimonadaceae</taxon>
        <taxon>Gemmatirosa</taxon>
    </lineage>
</organism>
<sequence length="669" mass="73483">MTNRTAAALALLAALPLPSLQPLHAQTRTPPPPPRAVRRDIPLTNMIRRAFAAGTRDSTGRPGRSYWQLRVDYSIDARLDAATSIVHGTERVTIHNASDSALRTIVLRLDQNLFRPDAVRAEALTGIEITDGMRVTRLAVNGQAVDLNPAPRGRSDPPSTVPAASGLTTTVATIRLPDAIAARGQATLDAEWSFKVPSVGGGFSERMGRWADSLYQVAQWYPRVAVFDDLRGWDTDPYLGPSEFYNNFGSFDVRVDVPAGWLVAATGTLRNPEAVLSPTTRERLTHVLESDATRPIVGAAERGKGTLGAAGGRLVWHFTADSVADFAWATSDRYVWDATRATIPGRGAVPVHVLYEPSHAAQFRQAGPVVRHALQFYSRLWMPYAFPQLTMVDGPERGMEYPQIIFSGVGAADHEAGHEWWPMMVGVNETWYGFMDEGFNEYMNRLSDYDAEGKPANLDTLGQSYGRVAGNEREAPLMWNANYGGPMYSFQAYGKAPMMLSALGGVVGDSAVWRAMSGYAQAWRFKHPTPWDYAFYMQNALGQDLGWFWYSWLFTTASVDGSIARATTVTGGRTTVTVRQDGDMPSPVVLEVKFAADGPAITPMSNARMVDARTAIVTFPVDVWFDGRRTYDAVLDFGPRSIERITLDPGMRFPDGDPLDNVWPRAGVP</sequence>
<keyword evidence="1" id="KW-0732">Signal</keyword>
<dbReference type="EMBL" id="CP007128">
    <property type="protein sequence ID" value="AHG88121.1"/>
    <property type="molecule type" value="Genomic_DNA"/>
</dbReference>
<protein>
    <recommendedName>
        <fullName evidence="4">Aminopeptidase</fullName>
    </recommendedName>
</protein>
<reference evidence="2 3" key="1">
    <citation type="journal article" date="2014" name="Genome Announc.">
        <title>Genome Sequence and Methylome of Soil Bacterium Gemmatirosa kalamazoonensis KBS708T, a Member of the Rarely Cultivated Gemmatimonadetes Phylum.</title>
        <authorList>
            <person name="Debruyn J.M."/>
            <person name="Radosevich M."/>
            <person name="Wommack K.E."/>
            <person name="Polson S.W."/>
            <person name="Hauser L.J."/>
            <person name="Fawaz M.N."/>
            <person name="Korlach J."/>
            <person name="Tsai Y.C."/>
        </authorList>
    </citation>
    <scope>NUCLEOTIDE SEQUENCE [LARGE SCALE GENOMIC DNA]</scope>
    <source>
        <strain evidence="2 3">KBS708</strain>
    </source>
</reference>
<dbReference type="Gene3D" id="1.10.390.10">
    <property type="entry name" value="Neutral Protease Domain 2"/>
    <property type="match status" value="1"/>
</dbReference>
<evidence type="ECO:0008006" key="4">
    <source>
        <dbReference type="Google" id="ProtNLM"/>
    </source>
</evidence>
<dbReference type="SUPFAM" id="SSF55486">
    <property type="entry name" value="Metalloproteases ('zincins'), catalytic domain"/>
    <property type="match status" value="1"/>
</dbReference>
<dbReference type="AlphaFoldDB" id="W0RBE2"/>
<dbReference type="InParanoid" id="W0RBE2"/>
<feature type="signal peptide" evidence="1">
    <location>
        <begin position="1"/>
        <end position="25"/>
    </location>
</feature>
<dbReference type="OrthoDB" id="9814383at2"/>
<dbReference type="STRING" id="861299.J421_0584"/>
<dbReference type="KEGG" id="gba:J421_0584"/>
<dbReference type="PATRIC" id="fig|861299.3.peg.596"/>
<evidence type="ECO:0000313" key="3">
    <source>
        <dbReference type="Proteomes" id="UP000019151"/>
    </source>
</evidence>
<dbReference type="InterPro" id="IPR027268">
    <property type="entry name" value="Peptidase_M4/M1_CTD_sf"/>
</dbReference>